<dbReference type="NCBIfam" id="TIGR01656">
    <property type="entry name" value="Histidinol-ppas"/>
    <property type="match status" value="1"/>
</dbReference>
<dbReference type="EC" id="3.1.3.-" evidence="7"/>
<accession>A0ABM5UVL7</accession>
<dbReference type="SUPFAM" id="SSF56784">
    <property type="entry name" value="HAD-like"/>
    <property type="match status" value="1"/>
</dbReference>
<dbReference type="PANTHER" id="PTHR42891:SF1">
    <property type="entry name" value="D-GLYCERO-BETA-D-MANNO-HEPTOSE-1,7-BISPHOSPHATE 7-PHOSPHATASE"/>
    <property type="match status" value="1"/>
</dbReference>
<dbReference type="NCBIfam" id="TIGR01662">
    <property type="entry name" value="HAD-SF-IIIA"/>
    <property type="match status" value="1"/>
</dbReference>
<dbReference type="Proteomes" id="UP000063965">
    <property type="component" value="Chromosome"/>
</dbReference>
<dbReference type="PIRSF" id="PIRSF004682">
    <property type="entry name" value="GmhB"/>
    <property type="match status" value="1"/>
</dbReference>
<dbReference type="InterPro" id="IPR004446">
    <property type="entry name" value="Heptose_bisP_phosphatase"/>
</dbReference>
<comment type="subcellular location">
    <subcellularLocation>
        <location evidence="1 7">Cytoplasm</location>
    </subcellularLocation>
</comment>
<comment type="similarity">
    <text evidence="7">Belongs to the gmhB family.</text>
</comment>
<dbReference type="InterPro" id="IPR006549">
    <property type="entry name" value="HAD-SF_hydro_IIIA"/>
</dbReference>
<gene>
    <name evidence="8" type="ORF">CleRT_15260</name>
</gene>
<dbReference type="Gene3D" id="3.40.50.1000">
    <property type="entry name" value="HAD superfamily/HAD-like"/>
    <property type="match status" value="1"/>
</dbReference>
<evidence type="ECO:0000256" key="7">
    <source>
        <dbReference type="PIRNR" id="PIRNR004682"/>
    </source>
</evidence>
<dbReference type="InterPro" id="IPR006543">
    <property type="entry name" value="Histidinol-phos"/>
</dbReference>
<keyword evidence="9" id="KW-1185">Reference proteome</keyword>
<sequence>MQKKLIILDRDGVINYDSENYIKTPDEWIPIPGSLSAIACLTKLGYIIVVATNQSGVAHGYYSLETLKAIHQKMREELAKVAGHIEQIYFCPHTPEANCVCRKPNSGLLYAIAQDFPKAFPDATLVGDSLRDIQAAQKAGCRSVLVKTGNGRKTIDRNKGLKGIPIFEDLSDYVSHLTLKSE</sequence>
<dbReference type="EMBL" id="CP011126">
    <property type="protein sequence ID" value="AKQ34006.1"/>
    <property type="molecule type" value="Genomic_DNA"/>
</dbReference>
<keyword evidence="3" id="KW-0479">Metal-binding</keyword>
<evidence type="ECO:0000256" key="4">
    <source>
        <dbReference type="ARBA" id="ARBA00022801"/>
    </source>
</evidence>
<evidence type="ECO:0000256" key="1">
    <source>
        <dbReference type="ARBA" id="ARBA00004496"/>
    </source>
</evidence>
<evidence type="ECO:0000313" key="9">
    <source>
        <dbReference type="Proteomes" id="UP000063965"/>
    </source>
</evidence>
<evidence type="ECO:0000256" key="2">
    <source>
        <dbReference type="ARBA" id="ARBA00022490"/>
    </source>
</evidence>
<dbReference type="InterPro" id="IPR023214">
    <property type="entry name" value="HAD_sf"/>
</dbReference>
<name>A0ABM5UVL7_9COXI</name>
<reference evidence="8 9" key="1">
    <citation type="journal article" date="2015" name="Genome Biol. Evol.">
        <title>Distinctive Genome Reduction Rates Revealed by Genomic Analyses of Two Coxiella-Like Endosymbionts in Ticks.</title>
        <authorList>
            <person name="Gottlieb Y."/>
            <person name="Lalzar I."/>
            <person name="Klasson L."/>
        </authorList>
    </citation>
    <scope>NUCLEOTIDE SEQUENCE [LARGE SCALE GENOMIC DNA]</scope>
    <source>
        <strain evidence="8 9">CRt</strain>
    </source>
</reference>
<keyword evidence="4 7" id="KW-0378">Hydrolase</keyword>
<evidence type="ECO:0000256" key="5">
    <source>
        <dbReference type="ARBA" id="ARBA00023277"/>
    </source>
</evidence>
<organism evidence="8 9">
    <name type="scientific">Candidatus Coxiella mudrowiae</name>
    <dbReference type="NCBI Taxonomy" id="2054173"/>
    <lineage>
        <taxon>Bacteria</taxon>
        <taxon>Pseudomonadati</taxon>
        <taxon>Pseudomonadota</taxon>
        <taxon>Gammaproteobacteria</taxon>
        <taxon>Legionellales</taxon>
        <taxon>Coxiellaceae</taxon>
        <taxon>Coxiella</taxon>
    </lineage>
</organism>
<keyword evidence="5 7" id="KW-0119">Carbohydrate metabolism</keyword>
<dbReference type="NCBIfam" id="NF006506">
    <property type="entry name" value="PRK08942.1"/>
    <property type="match status" value="1"/>
</dbReference>
<proteinExistence type="inferred from homology"/>
<dbReference type="InterPro" id="IPR036412">
    <property type="entry name" value="HAD-like_sf"/>
</dbReference>
<evidence type="ECO:0000313" key="8">
    <source>
        <dbReference type="EMBL" id="AKQ34006.1"/>
    </source>
</evidence>
<protein>
    <recommendedName>
        <fullName evidence="6 7">D,D-heptose 1,7-bisphosphate phosphatase</fullName>
        <ecNumber evidence="7">3.1.3.-</ecNumber>
    </recommendedName>
</protein>
<evidence type="ECO:0000256" key="3">
    <source>
        <dbReference type="ARBA" id="ARBA00022723"/>
    </source>
</evidence>
<dbReference type="RefSeq" id="WP_048875687.1">
    <property type="nucleotide sequence ID" value="NZ_CP011126.1"/>
</dbReference>
<dbReference type="Pfam" id="PF13242">
    <property type="entry name" value="Hydrolase_like"/>
    <property type="match status" value="1"/>
</dbReference>
<keyword evidence="2 7" id="KW-0963">Cytoplasm</keyword>
<evidence type="ECO:0000256" key="6">
    <source>
        <dbReference type="ARBA" id="ARBA00031828"/>
    </source>
</evidence>
<dbReference type="PANTHER" id="PTHR42891">
    <property type="entry name" value="D-GLYCERO-BETA-D-MANNO-HEPTOSE-1,7-BISPHOSPHATE 7-PHOSPHATASE"/>
    <property type="match status" value="1"/>
</dbReference>
<dbReference type="CDD" id="cd07503">
    <property type="entry name" value="HAD_HisB-N"/>
    <property type="match status" value="1"/>
</dbReference>